<dbReference type="Proteomes" id="UP000663131">
    <property type="component" value="Chromosome 8"/>
</dbReference>
<dbReference type="InterPro" id="IPR051959">
    <property type="entry name" value="PAK1-Kinase_Regulator"/>
</dbReference>
<organism evidence="6 7">
    <name type="scientific">Dekkera bruxellensis</name>
    <name type="common">Brettanomyces custersii</name>
    <dbReference type="NCBI Taxonomy" id="5007"/>
    <lineage>
        <taxon>Eukaryota</taxon>
        <taxon>Fungi</taxon>
        <taxon>Dikarya</taxon>
        <taxon>Ascomycota</taxon>
        <taxon>Saccharomycotina</taxon>
        <taxon>Pichiomycetes</taxon>
        <taxon>Pichiales</taxon>
        <taxon>Pichiaceae</taxon>
        <taxon>Brettanomyces</taxon>
    </lineage>
</organism>
<dbReference type="PROSITE" id="PS00678">
    <property type="entry name" value="WD_REPEATS_1"/>
    <property type="match status" value="1"/>
</dbReference>
<dbReference type="InterPro" id="IPR015943">
    <property type="entry name" value="WD40/YVTN_repeat-like_dom_sf"/>
</dbReference>
<dbReference type="Gene3D" id="2.130.10.10">
    <property type="entry name" value="YVTN repeat-like/Quinoprotein amine dehydrogenase"/>
    <property type="match status" value="2"/>
</dbReference>
<evidence type="ECO:0008006" key="8">
    <source>
        <dbReference type="Google" id="ProtNLM"/>
    </source>
</evidence>
<evidence type="ECO:0000313" key="7">
    <source>
        <dbReference type="Proteomes" id="UP000663131"/>
    </source>
</evidence>
<name>A0A871R754_DEKBR</name>
<dbReference type="KEGG" id="bbrx:BRETT_000253"/>
<accession>A0A871R754</accession>
<dbReference type="PANTHER" id="PTHR44675">
    <property type="entry name" value="PAK1 INTERACTING PROTEIN 1"/>
    <property type="match status" value="1"/>
</dbReference>
<evidence type="ECO:0000313" key="6">
    <source>
        <dbReference type="EMBL" id="QOU20544.1"/>
    </source>
</evidence>
<dbReference type="SMART" id="SM00320">
    <property type="entry name" value="WD40"/>
    <property type="match status" value="5"/>
</dbReference>
<dbReference type="Pfam" id="PF00400">
    <property type="entry name" value="WD40"/>
    <property type="match status" value="3"/>
</dbReference>
<protein>
    <recommendedName>
        <fullName evidence="8">Protein MAK11</fullName>
    </recommendedName>
</protein>
<proteinExistence type="predicted"/>
<feature type="compositionally biased region" description="Basic residues" evidence="5">
    <location>
        <begin position="400"/>
        <end position="418"/>
    </location>
</feature>
<gene>
    <name evidence="6" type="ORF">BRETT_000253</name>
</gene>
<reference evidence="6" key="1">
    <citation type="submission" date="2020-10" db="EMBL/GenBank/DDBJ databases">
        <authorList>
            <person name="Palmer J.M."/>
        </authorList>
    </citation>
    <scope>NUCLEOTIDE SEQUENCE</scope>
    <source>
        <strain evidence="6">UCD 2041</strain>
    </source>
</reference>
<dbReference type="RefSeq" id="XP_041137037.1">
    <property type="nucleotide sequence ID" value="XM_041278823.1"/>
</dbReference>
<feature type="repeat" description="WD" evidence="4">
    <location>
        <begin position="142"/>
        <end position="183"/>
    </location>
</feature>
<dbReference type="PROSITE" id="PS50082">
    <property type="entry name" value="WD_REPEATS_2"/>
    <property type="match status" value="2"/>
</dbReference>
<evidence type="ECO:0000256" key="3">
    <source>
        <dbReference type="ARBA" id="ARBA00022737"/>
    </source>
</evidence>
<dbReference type="InterPro" id="IPR019775">
    <property type="entry name" value="WD40_repeat_CS"/>
</dbReference>
<dbReference type="EMBL" id="CP063136">
    <property type="protein sequence ID" value="QOU20544.1"/>
    <property type="molecule type" value="Genomic_DNA"/>
</dbReference>
<reference evidence="6" key="2">
    <citation type="journal article" name="BMC Genomics">
        <title>New genome assemblies reveal patterns of domestication and adaptation across Brettanomyces (Dekkera) species.</title>
        <authorList>
            <person name="Roach M.J."/>
            <person name="Borneman A.R."/>
        </authorList>
    </citation>
    <scope>NUCLEOTIDE SEQUENCE</scope>
    <source>
        <strain evidence="6">UCD 2041</strain>
    </source>
</reference>
<sequence>MSQVQFRIVVGSYEHTLLCLSVSIPVKKDEKDVREAHFQPIFHFQAHNMSIRALDVCRRYLVSGANDEHICLYDMQKRKELGTLLKQQGSITKLVFSDESNRLKDDNTEYLSHKMGKWLLSASEDGTILLWRVKDWEQFGTLKGHKAAINDINIHPSGRVAISVSNDRTIKLWNLMTAHKASTLKLRGKITLGQLPYFCKFDKKTGGDYFVVGLSTRLLLYKTREAKVFHIFTFKKTLMCIDFLVIDQHQYLVVGMSDGSIGFYPFDPESLSALESEDDEDSLVSNIGEPEFKLQGHATRVKGFSIYQEKDIESGKVLTYLVSISSDGKIVIWDMQKRDQVAVYATSERLNVVCTLPEYIEKADTMQSTLEKAEAVSNDMKDKTDEESEEEKKELDELVKKRKRKARKQRKREKRRLMKVQIEK</sequence>
<dbReference type="OrthoDB" id="308449at2759"/>
<dbReference type="AlphaFoldDB" id="A0A871R754"/>
<dbReference type="PANTHER" id="PTHR44675:SF1">
    <property type="entry name" value="P21-ACTIVATED PROTEIN KINASE-INTERACTING PROTEIN 1"/>
    <property type="match status" value="1"/>
</dbReference>
<dbReference type="GO" id="GO:0042254">
    <property type="term" value="P:ribosome biogenesis"/>
    <property type="evidence" value="ECO:0007669"/>
    <property type="project" value="UniProtKB-KW"/>
</dbReference>
<dbReference type="PROSITE" id="PS50294">
    <property type="entry name" value="WD_REPEATS_REGION"/>
    <property type="match status" value="1"/>
</dbReference>
<keyword evidence="2 4" id="KW-0853">WD repeat</keyword>
<feature type="compositionally biased region" description="Basic and acidic residues" evidence="5">
    <location>
        <begin position="371"/>
        <end position="399"/>
    </location>
</feature>
<feature type="region of interest" description="Disordered" evidence="5">
    <location>
        <begin position="370"/>
        <end position="424"/>
    </location>
</feature>
<dbReference type="InterPro" id="IPR001680">
    <property type="entry name" value="WD40_rpt"/>
</dbReference>
<evidence type="ECO:0000256" key="4">
    <source>
        <dbReference type="PROSITE-ProRule" id="PRU00221"/>
    </source>
</evidence>
<feature type="repeat" description="WD" evidence="4">
    <location>
        <begin position="320"/>
        <end position="343"/>
    </location>
</feature>
<evidence type="ECO:0000256" key="5">
    <source>
        <dbReference type="SAM" id="MobiDB-lite"/>
    </source>
</evidence>
<keyword evidence="3" id="KW-0677">Repeat</keyword>
<dbReference type="PRINTS" id="PR00320">
    <property type="entry name" value="GPROTEINBRPT"/>
</dbReference>
<dbReference type="InterPro" id="IPR036322">
    <property type="entry name" value="WD40_repeat_dom_sf"/>
</dbReference>
<dbReference type="GeneID" id="64572178"/>
<evidence type="ECO:0000256" key="1">
    <source>
        <dbReference type="ARBA" id="ARBA00022517"/>
    </source>
</evidence>
<dbReference type="SUPFAM" id="SSF50978">
    <property type="entry name" value="WD40 repeat-like"/>
    <property type="match status" value="1"/>
</dbReference>
<evidence type="ECO:0000256" key="2">
    <source>
        <dbReference type="ARBA" id="ARBA00022574"/>
    </source>
</evidence>
<dbReference type="InterPro" id="IPR020472">
    <property type="entry name" value="WD40_PAC1"/>
</dbReference>
<keyword evidence="1" id="KW-0690">Ribosome biogenesis</keyword>